<keyword evidence="3 6" id="KW-0812">Transmembrane</keyword>
<sequence length="239" mass="26253">MRRRTVLIVAIAAAIAGILLWTDFRYLKLSPETIRSWMLSFGWIAPAIYIGLFLVRPFTLFPASILTLAGGLAFGTWLGMLYTVLGELPGAVLAFLLARRVGLGFFRGRDDPRLHKLERAMQRRGFPMVLLLRLAPFVPFDLVSYAAGAARIPMRAYLPATLIGALPGTFAYCFLGASLTRGSWKQIALAGIVFAVAMSVPLLYRKKVEREVEEPNAASDGDTRVVRGPGLRRKAGARS</sequence>
<keyword evidence="5 6" id="KW-0472">Membrane</keyword>
<evidence type="ECO:0000256" key="2">
    <source>
        <dbReference type="ARBA" id="ARBA00022475"/>
    </source>
</evidence>
<feature type="transmembrane region" description="Helical" evidence="6">
    <location>
        <begin position="34"/>
        <end position="55"/>
    </location>
</feature>
<evidence type="ECO:0000256" key="3">
    <source>
        <dbReference type="ARBA" id="ARBA00022692"/>
    </source>
</evidence>
<feature type="region of interest" description="Disordered" evidence="7">
    <location>
        <begin position="213"/>
        <end position="239"/>
    </location>
</feature>
<name>A0A7X0VGK9_9BACL</name>
<evidence type="ECO:0000256" key="4">
    <source>
        <dbReference type="ARBA" id="ARBA00022989"/>
    </source>
</evidence>
<dbReference type="PANTHER" id="PTHR12677">
    <property type="entry name" value="GOLGI APPARATUS MEMBRANE PROTEIN TVP38-RELATED"/>
    <property type="match status" value="1"/>
</dbReference>
<dbReference type="InterPro" id="IPR032816">
    <property type="entry name" value="VTT_dom"/>
</dbReference>
<reference evidence="9 10" key="1">
    <citation type="submission" date="2020-08" db="EMBL/GenBank/DDBJ databases">
        <title>Cohnella phylogeny.</title>
        <authorList>
            <person name="Dunlap C."/>
        </authorList>
    </citation>
    <scope>NUCLEOTIDE SEQUENCE [LARGE SCALE GENOMIC DNA]</scope>
    <source>
        <strain evidence="9 10">DSM 28246</strain>
    </source>
</reference>
<evidence type="ECO:0000256" key="5">
    <source>
        <dbReference type="ARBA" id="ARBA00023136"/>
    </source>
</evidence>
<comment type="similarity">
    <text evidence="6">Belongs to the TVP38/TMEM64 family.</text>
</comment>
<protein>
    <recommendedName>
        <fullName evidence="6">TVP38/TMEM64 family membrane protein</fullName>
    </recommendedName>
</protein>
<proteinExistence type="inferred from homology"/>
<feature type="transmembrane region" description="Helical" evidence="6">
    <location>
        <begin position="5"/>
        <end position="22"/>
    </location>
</feature>
<dbReference type="PANTHER" id="PTHR12677:SF59">
    <property type="entry name" value="GOLGI APPARATUS MEMBRANE PROTEIN TVP38-RELATED"/>
    <property type="match status" value="1"/>
</dbReference>
<feature type="transmembrane region" description="Helical" evidence="6">
    <location>
        <begin position="187"/>
        <end position="204"/>
    </location>
</feature>
<evidence type="ECO:0000256" key="1">
    <source>
        <dbReference type="ARBA" id="ARBA00004651"/>
    </source>
</evidence>
<evidence type="ECO:0000313" key="9">
    <source>
        <dbReference type="EMBL" id="MBB6671769.1"/>
    </source>
</evidence>
<comment type="caution">
    <text evidence="9">The sequence shown here is derived from an EMBL/GenBank/DDBJ whole genome shotgun (WGS) entry which is preliminary data.</text>
</comment>
<accession>A0A7X0VGK9</accession>
<feature type="transmembrane region" description="Helical" evidence="6">
    <location>
        <begin position="156"/>
        <end position="175"/>
    </location>
</feature>
<dbReference type="EMBL" id="JACJVP010000023">
    <property type="protein sequence ID" value="MBB6671769.1"/>
    <property type="molecule type" value="Genomic_DNA"/>
</dbReference>
<gene>
    <name evidence="9" type="ORF">H7C19_13845</name>
</gene>
<evidence type="ECO:0000259" key="8">
    <source>
        <dbReference type="Pfam" id="PF09335"/>
    </source>
</evidence>
<dbReference type="GO" id="GO:0005886">
    <property type="term" value="C:plasma membrane"/>
    <property type="evidence" value="ECO:0007669"/>
    <property type="project" value="UniProtKB-SubCell"/>
</dbReference>
<evidence type="ECO:0000313" key="10">
    <source>
        <dbReference type="Proteomes" id="UP000547209"/>
    </source>
</evidence>
<feature type="domain" description="VTT" evidence="8">
    <location>
        <begin position="61"/>
        <end position="177"/>
    </location>
</feature>
<comment type="subcellular location">
    <subcellularLocation>
        <location evidence="1 6">Cell membrane</location>
        <topology evidence="1 6">Multi-pass membrane protein</topology>
    </subcellularLocation>
</comment>
<evidence type="ECO:0000256" key="6">
    <source>
        <dbReference type="RuleBase" id="RU366058"/>
    </source>
</evidence>
<evidence type="ECO:0000256" key="7">
    <source>
        <dbReference type="SAM" id="MobiDB-lite"/>
    </source>
</evidence>
<keyword evidence="2 6" id="KW-1003">Cell membrane</keyword>
<feature type="transmembrane region" description="Helical" evidence="6">
    <location>
        <begin position="126"/>
        <end position="150"/>
    </location>
</feature>
<feature type="compositionally biased region" description="Basic residues" evidence="7">
    <location>
        <begin position="230"/>
        <end position="239"/>
    </location>
</feature>
<dbReference type="Proteomes" id="UP000547209">
    <property type="component" value="Unassembled WGS sequence"/>
</dbReference>
<dbReference type="AlphaFoldDB" id="A0A7X0VGK9"/>
<dbReference type="Pfam" id="PF09335">
    <property type="entry name" value="VTT_dom"/>
    <property type="match status" value="1"/>
</dbReference>
<keyword evidence="4 6" id="KW-1133">Transmembrane helix</keyword>
<keyword evidence="10" id="KW-1185">Reference proteome</keyword>
<dbReference type="RefSeq" id="WP_185143235.1">
    <property type="nucleotide sequence ID" value="NZ_JACJVP010000023.1"/>
</dbReference>
<dbReference type="InterPro" id="IPR015414">
    <property type="entry name" value="TMEM64"/>
</dbReference>
<organism evidence="9 10">
    <name type="scientific">Cohnella nanjingensis</name>
    <dbReference type="NCBI Taxonomy" id="1387779"/>
    <lineage>
        <taxon>Bacteria</taxon>
        <taxon>Bacillati</taxon>
        <taxon>Bacillota</taxon>
        <taxon>Bacilli</taxon>
        <taxon>Bacillales</taxon>
        <taxon>Paenibacillaceae</taxon>
        <taxon>Cohnella</taxon>
    </lineage>
</organism>